<dbReference type="AlphaFoldDB" id="A0A834NVE7"/>
<organism evidence="2 3">
    <name type="scientific">Vespula germanica</name>
    <name type="common">German yellow jacket</name>
    <name type="synonym">Paravespula germanica</name>
    <dbReference type="NCBI Taxonomy" id="30212"/>
    <lineage>
        <taxon>Eukaryota</taxon>
        <taxon>Metazoa</taxon>
        <taxon>Ecdysozoa</taxon>
        <taxon>Arthropoda</taxon>
        <taxon>Hexapoda</taxon>
        <taxon>Insecta</taxon>
        <taxon>Pterygota</taxon>
        <taxon>Neoptera</taxon>
        <taxon>Endopterygota</taxon>
        <taxon>Hymenoptera</taxon>
        <taxon>Apocrita</taxon>
        <taxon>Aculeata</taxon>
        <taxon>Vespoidea</taxon>
        <taxon>Vespidae</taxon>
        <taxon>Vespinae</taxon>
        <taxon>Vespula</taxon>
    </lineage>
</organism>
<evidence type="ECO:0000313" key="3">
    <source>
        <dbReference type="Proteomes" id="UP000617340"/>
    </source>
</evidence>
<keyword evidence="3" id="KW-1185">Reference proteome</keyword>
<proteinExistence type="predicted"/>
<accession>A0A834NVE7</accession>
<feature type="region of interest" description="Disordered" evidence="1">
    <location>
        <begin position="22"/>
        <end position="67"/>
    </location>
</feature>
<protein>
    <submittedName>
        <fullName evidence="2">Uncharacterized protein</fullName>
    </submittedName>
</protein>
<comment type="caution">
    <text evidence="2">The sequence shown here is derived from an EMBL/GenBank/DDBJ whole genome shotgun (WGS) entry which is preliminary data.</text>
</comment>
<dbReference type="EMBL" id="JACSDZ010000001">
    <property type="protein sequence ID" value="KAF7418765.1"/>
    <property type="molecule type" value="Genomic_DNA"/>
</dbReference>
<feature type="compositionally biased region" description="Basic and acidic residues" evidence="1">
    <location>
        <begin position="22"/>
        <end position="38"/>
    </location>
</feature>
<gene>
    <name evidence="2" type="ORF">HZH68_001418</name>
</gene>
<dbReference type="Proteomes" id="UP000617340">
    <property type="component" value="Unassembled WGS sequence"/>
</dbReference>
<sequence length="136" mass="15084">MKEKEKKEEKKLVDELGVYRDGSKCRGEAKEKEPKEEPSSVAQHTLEDTDDPFSDSGQAKSLVESKGMNECWHERRAATVSITTDGRPLSSFYEQQKTSRANSKCFVGGDEPLERWTMVSNDGGDDGGCDGVYDGI</sequence>
<evidence type="ECO:0000313" key="2">
    <source>
        <dbReference type="EMBL" id="KAF7418765.1"/>
    </source>
</evidence>
<reference evidence="2" key="1">
    <citation type="journal article" date="2020" name="G3 (Bethesda)">
        <title>High-Quality Assemblies for Three Invasive Social Wasps from the &lt;i&gt;Vespula&lt;/i&gt; Genus.</title>
        <authorList>
            <person name="Harrop T.W.R."/>
            <person name="Guhlin J."/>
            <person name="McLaughlin G.M."/>
            <person name="Permina E."/>
            <person name="Stockwell P."/>
            <person name="Gilligan J."/>
            <person name="Le Lec M.F."/>
            <person name="Gruber M.A.M."/>
            <person name="Quinn O."/>
            <person name="Lovegrove M."/>
            <person name="Duncan E.J."/>
            <person name="Remnant E.J."/>
            <person name="Van Eeckhoven J."/>
            <person name="Graham B."/>
            <person name="Knapp R.A."/>
            <person name="Langford K.W."/>
            <person name="Kronenberg Z."/>
            <person name="Press M.O."/>
            <person name="Eacker S.M."/>
            <person name="Wilson-Rankin E.E."/>
            <person name="Purcell J."/>
            <person name="Lester P.J."/>
            <person name="Dearden P.K."/>
        </authorList>
    </citation>
    <scope>NUCLEOTIDE SEQUENCE</scope>
    <source>
        <strain evidence="2">Linc-1</strain>
    </source>
</reference>
<name>A0A834NVE7_VESGE</name>
<evidence type="ECO:0000256" key="1">
    <source>
        <dbReference type="SAM" id="MobiDB-lite"/>
    </source>
</evidence>